<reference evidence="1" key="1">
    <citation type="submission" date="2020-07" db="EMBL/GenBank/DDBJ databases">
        <title>Multicomponent nature underlies the extraordinary mechanical properties of spider dragline silk.</title>
        <authorList>
            <person name="Kono N."/>
            <person name="Nakamura H."/>
            <person name="Mori M."/>
            <person name="Yoshida Y."/>
            <person name="Ohtoshi R."/>
            <person name="Malay A.D."/>
            <person name="Moran D.A.P."/>
            <person name="Tomita M."/>
            <person name="Numata K."/>
            <person name="Arakawa K."/>
        </authorList>
    </citation>
    <scope>NUCLEOTIDE SEQUENCE</scope>
</reference>
<organism evidence="1 2">
    <name type="scientific">Trichonephila clavata</name>
    <name type="common">Joro spider</name>
    <name type="synonym">Nephila clavata</name>
    <dbReference type="NCBI Taxonomy" id="2740835"/>
    <lineage>
        <taxon>Eukaryota</taxon>
        <taxon>Metazoa</taxon>
        <taxon>Ecdysozoa</taxon>
        <taxon>Arthropoda</taxon>
        <taxon>Chelicerata</taxon>
        <taxon>Arachnida</taxon>
        <taxon>Araneae</taxon>
        <taxon>Araneomorphae</taxon>
        <taxon>Entelegynae</taxon>
        <taxon>Araneoidea</taxon>
        <taxon>Nephilidae</taxon>
        <taxon>Trichonephila</taxon>
    </lineage>
</organism>
<keyword evidence="2" id="KW-1185">Reference proteome</keyword>
<protein>
    <submittedName>
        <fullName evidence="1">Uncharacterized protein</fullName>
    </submittedName>
</protein>
<comment type="caution">
    <text evidence="1">The sequence shown here is derived from an EMBL/GenBank/DDBJ whole genome shotgun (WGS) entry which is preliminary data.</text>
</comment>
<dbReference type="Proteomes" id="UP000887116">
    <property type="component" value="Unassembled WGS sequence"/>
</dbReference>
<accession>A0A8X6KJE1</accession>
<evidence type="ECO:0000313" key="1">
    <source>
        <dbReference type="EMBL" id="GFQ73698.1"/>
    </source>
</evidence>
<dbReference type="AlphaFoldDB" id="A0A8X6KJE1"/>
<evidence type="ECO:0000313" key="2">
    <source>
        <dbReference type="Proteomes" id="UP000887116"/>
    </source>
</evidence>
<proteinExistence type="predicted"/>
<gene>
    <name evidence="1" type="ORF">TNCT_121441</name>
</gene>
<sequence length="84" mass="9535">MYRRTQNSGKITVAFFPNFQRGEFCSEFDDKLITVLMNADGFAPLRASFSNPLVLHLSVGKGSEKEKGKLSIWNFVMFVRNGNK</sequence>
<name>A0A8X6KJE1_TRICU</name>
<dbReference type="EMBL" id="BMAO01001476">
    <property type="protein sequence ID" value="GFQ73698.1"/>
    <property type="molecule type" value="Genomic_DNA"/>
</dbReference>